<dbReference type="AlphaFoldDB" id="A0A2P5XV81"/>
<organism evidence="1 2">
    <name type="scientific">Gossypium barbadense</name>
    <name type="common">Sea Island cotton</name>
    <name type="synonym">Hibiscus barbadensis</name>
    <dbReference type="NCBI Taxonomy" id="3634"/>
    <lineage>
        <taxon>Eukaryota</taxon>
        <taxon>Viridiplantae</taxon>
        <taxon>Streptophyta</taxon>
        <taxon>Embryophyta</taxon>
        <taxon>Tracheophyta</taxon>
        <taxon>Spermatophyta</taxon>
        <taxon>Magnoliopsida</taxon>
        <taxon>eudicotyledons</taxon>
        <taxon>Gunneridae</taxon>
        <taxon>Pentapetalae</taxon>
        <taxon>rosids</taxon>
        <taxon>malvids</taxon>
        <taxon>Malvales</taxon>
        <taxon>Malvaceae</taxon>
        <taxon>Malvoideae</taxon>
        <taxon>Gossypium</taxon>
    </lineage>
</organism>
<evidence type="ECO:0000313" key="2">
    <source>
        <dbReference type="Proteomes" id="UP000239757"/>
    </source>
</evidence>
<evidence type="ECO:0000313" key="1">
    <source>
        <dbReference type="EMBL" id="PPS07255.1"/>
    </source>
</evidence>
<sequence length="147" mass="16316">MNFLELECRRIIGVRVEVDTPAVVEKCQHMKPPYELDERVVVVETVGPRAVGGHISNVLGDFLLSRLDETILRWDDSWAAVLRSPKCRANRKVGVVGVDDASALLPSYNRVSQNGVKEGPNRISQLNLSYYSSVDVGPAIKRLTQSI</sequence>
<dbReference type="Proteomes" id="UP000239757">
    <property type="component" value="Unassembled WGS sequence"/>
</dbReference>
<accession>A0A2P5XV81</accession>
<protein>
    <submittedName>
        <fullName evidence="1">Uncharacterized protein</fullName>
    </submittedName>
</protein>
<gene>
    <name evidence="1" type="ORF">GOBAR_AA13395</name>
</gene>
<proteinExistence type="predicted"/>
<name>A0A2P5XV81_GOSBA</name>
<reference evidence="1 2" key="1">
    <citation type="submission" date="2015-01" db="EMBL/GenBank/DDBJ databases">
        <title>Genome of allotetraploid Gossypium barbadense reveals genomic plasticity and fiber elongation in cotton evolution.</title>
        <authorList>
            <person name="Chen X."/>
            <person name="Liu X."/>
            <person name="Zhao B."/>
            <person name="Zheng H."/>
            <person name="Hu Y."/>
            <person name="Lu G."/>
            <person name="Yang C."/>
            <person name="Chen J."/>
            <person name="Shan C."/>
            <person name="Zhang L."/>
            <person name="Zhou Y."/>
            <person name="Wang L."/>
            <person name="Guo W."/>
            <person name="Bai Y."/>
            <person name="Ruan J."/>
            <person name="Shangguan X."/>
            <person name="Mao Y."/>
            <person name="Jiang J."/>
            <person name="Zhu Y."/>
            <person name="Lei J."/>
            <person name="Kang H."/>
            <person name="Chen S."/>
            <person name="He X."/>
            <person name="Wang R."/>
            <person name="Wang Y."/>
            <person name="Chen J."/>
            <person name="Wang L."/>
            <person name="Yu S."/>
            <person name="Wang B."/>
            <person name="Wei J."/>
            <person name="Song S."/>
            <person name="Lu X."/>
            <person name="Gao Z."/>
            <person name="Gu W."/>
            <person name="Deng X."/>
            <person name="Ma D."/>
            <person name="Wang S."/>
            <person name="Liang W."/>
            <person name="Fang L."/>
            <person name="Cai C."/>
            <person name="Zhu X."/>
            <person name="Zhou B."/>
            <person name="Zhang Y."/>
            <person name="Chen Z."/>
            <person name="Xu S."/>
            <person name="Zhu R."/>
            <person name="Wang S."/>
            <person name="Zhang T."/>
            <person name="Zhao G."/>
        </authorList>
    </citation>
    <scope>NUCLEOTIDE SEQUENCE [LARGE SCALE GENOMIC DNA]</scope>
    <source>
        <strain evidence="2">cv. Xinhai21</strain>
        <tissue evidence="1">Leaf</tissue>
    </source>
</reference>
<dbReference type="EMBL" id="KZ664164">
    <property type="protein sequence ID" value="PPS07255.1"/>
    <property type="molecule type" value="Genomic_DNA"/>
</dbReference>